<dbReference type="SUPFAM" id="SSF54631">
    <property type="entry name" value="CBS-domain pair"/>
    <property type="match status" value="1"/>
</dbReference>
<gene>
    <name evidence="4" type="ORF">LT42_06240</name>
</gene>
<dbReference type="PANTHER" id="PTHR43080">
    <property type="entry name" value="CBS DOMAIN-CONTAINING PROTEIN CBSX3, MITOCHONDRIAL"/>
    <property type="match status" value="1"/>
</dbReference>
<dbReference type="Pfam" id="PF00571">
    <property type="entry name" value="CBS"/>
    <property type="match status" value="2"/>
</dbReference>
<dbReference type="EMBL" id="JRMB01000001">
    <property type="protein sequence ID" value="KGF65535.1"/>
    <property type="molecule type" value="Genomic_DNA"/>
</dbReference>
<dbReference type="InterPro" id="IPR044725">
    <property type="entry name" value="CBSX3_CBS_dom"/>
</dbReference>
<evidence type="ECO:0000256" key="2">
    <source>
        <dbReference type="PROSITE-ProRule" id="PRU00703"/>
    </source>
</evidence>
<evidence type="ECO:0000256" key="1">
    <source>
        <dbReference type="ARBA" id="ARBA00023122"/>
    </source>
</evidence>
<dbReference type="Proteomes" id="UP000029719">
    <property type="component" value="Unassembled WGS sequence"/>
</dbReference>
<evidence type="ECO:0000313" key="5">
    <source>
        <dbReference type="Proteomes" id="UP000029719"/>
    </source>
</evidence>
<evidence type="ECO:0000313" key="4">
    <source>
        <dbReference type="EMBL" id="KGF65535.1"/>
    </source>
</evidence>
<dbReference type="InterPro" id="IPR051257">
    <property type="entry name" value="Diverse_CBS-Domain"/>
</dbReference>
<dbReference type="InterPro" id="IPR046342">
    <property type="entry name" value="CBS_dom_sf"/>
</dbReference>
<dbReference type="Gene3D" id="3.10.580.10">
    <property type="entry name" value="CBS-domain"/>
    <property type="match status" value="1"/>
</dbReference>
<dbReference type="RefSeq" id="WP_037010735.1">
    <property type="nucleotide sequence ID" value="NZ_JRMB01000001.1"/>
</dbReference>
<keyword evidence="4" id="KW-0808">Transferase</keyword>
<sequence length="148" mass="16533">MTTVAELLKLKDTHQNEVHTVRPEQMVLEAIKLMAEKNIGAVPVVREGKVVGIVSERDYARKMELKGRASAGTPVSDIMTHDVKTVDSQHTVDQCMNIMTDRRLRHLPVVDEGQLVGLLSIGDLVKAAIAEQARLIEKMQEYIRGESY</sequence>
<dbReference type="PROSITE" id="PS51371">
    <property type="entry name" value="CBS"/>
    <property type="match status" value="2"/>
</dbReference>
<organism evidence="4 5">
    <name type="scientific">Pseudomonas lutea</name>
    <dbReference type="NCBI Taxonomy" id="243924"/>
    <lineage>
        <taxon>Bacteria</taxon>
        <taxon>Pseudomonadati</taxon>
        <taxon>Pseudomonadota</taxon>
        <taxon>Gammaproteobacteria</taxon>
        <taxon>Pseudomonadales</taxon>
        <taxon>Pseudomonadaceae</taxon>
        <taxon>Pseudomonas</taxon>
    </lineage>
</organism>
<dbReference type="OrthoDB" id="9807125at2"/>
<keyword evidence="4" id="KW-0418">Kinase</keyword>
<feature type="domain" description="CBS" evidence="3">
    <location>
        <begin position="79"/>
        <end position="134"/>
    </location>
</feature>
<accession>A0A9X0JK52</accession>
<protein>
    <submittedName>
        <fullName evidence="4">Histidine kinase</fullName>
    </submittedName>
</protein>
<name>A0A9X0JK52_9PSED</name>
<feature type="domain" description="CBS" evidence="3">
    <location>
        <begin position="12"/>
        <end position="70"/>
    </location>
</feature>
<evidence type="ECO:0000259" key="3">
    <source>
        <dbReference type="PROSITE" id="PS51371"/>
    </source>
</evidence>
<dbReference type="GO" id="GO:0016301">
    <property type="term" value="F:kinase activity"/>
    <property type="evidence" value="ECO:0007669"/>
    <property type="project" value="UniProtKB-KW"/>
</dbReference>
<dbReference type="PANTHER" id="PTHR43080:SF2">
    <property type="entry name" value="CBS DOMAIN-CONTAINING PROTEIN"/>
    <property type="match status" value="1"/>
</dbReference>
<dbReference type="SMART" id="SM00116">
    <property type="entry name" value="CBS"/>
    <property type="match status" value="2"/>
</dbReference>
<keyword evidence="1 2" id="KW-0129">CBS domain</keyword>
<comment type="caution">
    <text evidence="4">The sequence shown here is derived from an EMBL/GenBank/DDBJ whole genome shotgun (WGS) entry which is preliminary data.</text>
</comment>
<dbReference type="InterPro" id="IPR000644">
    <property type="entry name" value="CBS_dom"/>
</dbReference>
<proteinExistence type="predicted"/>
<reference evidence="4 5" key="1">
    <citation type="submission" date="2014-09" db="EMBL/GenBank/DDBJ databases">
        <title>Genome sequence of Pseudomonas lutea strain DSM 17257T.</title>
        <authorList>
            <person name="Kwak Y."/>
            <person name="Shin J.-H."/>
        </authorList>
    </citation>
    <scope>NUCLEOTIDE SEQUENCE [LARGE SCALE GENOMIC DNA]</scope>
    <source>
        <strain evidence="4 5">DSM 17257</strain>
    </source>
</reference>
<dbReference type="AlphaFoldDB" id="A0A9X0JK52"/>
<dbReference type="CDD" id="cd04623">
    <property type="entry name" value="CBS_pair_bac_euk"/>
    <property type="match status" value="1"/>
</dbReference>